<reference evidence="4 5" key="1">
    <citation type="submission" date="2015-09" db="EMBL/GenBank/DDBJ databases">
        <title>Identification and resolution of microdiversity through metagenomic sequencing of parallel consortia.</title>
        <authorList>
            <person name="Nelson W.C."/>
            <person name="Romine M.F."/>
            <person name="Lindemann S.R."/>
        </authorList>
    </citation>
    <scope>NUCLEOTIDE SEQUENCE [LARGE SCALE GENOMIC DNA]</scope>
    <source>
        <strain evidence="4">Ana</strain>
    </source>
</reference>
<organism evidence="4 5">
    <name type="scientific">Phormidesmis priestleyi Ana</name>
    <dbReference type="NCBI Taxonomy" id="1666911"/>
    <lineage>
        <taxon>Bacteria</taxon>
        <taxon>Bacillati</taxon>
        <taxon>Cyanobacteriota</taxon>
        <taxon>Cyanophyceae</taxon>
        <taxon>Leptolyngbyales</taxon>
        <taxon>Leptolyngbyaceae</taxon>
        <taxon>Phormidesmis</taxon>
    </lineage>
</organism>
<evidence type="ECO:0000313" key="5">
    <source>
        <dbReference type="Proteomes" id="UP000050465"/>
    </source>
</evidence>
<dbReference type="InterPro" id="IPR024983">
    <property type="entry name" value="CHAT_dom"/>
</dbReference>
<keyword evidence="1" id="KW-0802">TPR repeat</keyword>
<feature type="domain" description="CHAT" evidence="3">
    <location>
        <begin position="591"/>
        <end position="867"/>
    </location>
</feature>
<dbReference type="PANTHER" id="PTHR10098:SF108">
    <property type="entry name" value="TETRATRICOPEPTIDE REPEAT PROTEIN 28"/>
    <property type="match status" value="1"/>
</dbReference>
<feature type="repeat" description="TPR" evidence="1">
    <location>
        <begin position="271"/>
        <end position="304"/>
    </location>
</feature>
<protein>
    <recommendedName>
        <fullName evidence="3">CHAT domain-containing protein</fullName>
    </recommendedName>
</protein>
<comment type="caution">
    <text evidence="4">The sequence shown here is derived from an EMBL/GenBank/DDBJ whole genome shotgun (WGS) entry which is preliminary data.</text>
</comment>
<feature type="compositionally biased region" description="Basic and acidic residues" evidence="2">
    <location>
        <begin position="442"/>
        <end position="454"/>
    </location>
</feature>
<dbReference type="SMART" id="SM00028">
    <property type="entry name" value="TPR"/>
    <property type="match status" value="8"/>
</dbReference>
<dbReference type="PATRIC" id="fig|1666911.3.peg.2686"/>
<evidence type="ECO:0000256" key="1">
    <source>
        <dbReference type="PROSITE-ProRule" id="PRU00339"/>
    </source>
</evidence>
<dbReference type="SUPFAM" id="SSF48452">
    <property type="entry name" value="TPR-like"/>
    <property type="match status" value="2"/>
</dbReference>
<dbReference type="Pfam" id="PF13424">
    <property type="entry name" value="TPR_12"/>
    <property type="match status" value="1"/>
</dbReference>
<proteinExistence type="predicted"/>
<gene>
    <name evidence="4" type="ORF">HLUCCA11_01415</name>
</gene>
<evidence type="ECO:0000259" key="3">
    <source>
        <dbReference type="Pfam" id="PF12770"/>
    </source>
</evidence>
<dbReference type="AlphaFoldDB" id="A0A0P8C787"/>
<dbReference type="Proteomes" id="UP000050465">
    <property type="component" value="Unassembled WGS sequence"/>
</dbReference>
<dbReference type="InterPro" id="IPR019734">
    <property type="entry name" value="TPR_rpt"/>
</dbReference>
<dbReference type="InterPro" id="IPR011990">
    <property type="entry name" value="TPR-like_helical_dom_sf"/>
</dbReference>
<dbReference type="EMBL" id="LJZR01000001">
    <property type="protein sequence ID" value="KPQ37742.1"/>
    <property type="molecule type" value="Genomic_DNA"/>
</dbReference>
<evidence type="ECO:0000313" key="4">
    <source>
        <dbReference type="EMBL" id="KPQ37742.1"/>
    </source>
</evidence>
<dbReference type="STRING" id="1666911.HLUCCA11_01415"/>
<dbReference type="PANTHER" id="PTHR10098">
    <property type="entry name" value="RAPSYN-RELATED"/>
    <property type="match status" value="1"/>
</dbReference>
<dbReference type="Pfam" id="PF12770">
    <property type="entry name" value="CHAT"/>
    <property type="match status" value="1"/>
</dbReference>
<evidence type="ECO:0000256" key="2">
    <source>
        <dbReference type="SAM" id="MobiDB-lite"/>
    </source>
</evidence>
<name>A0A0P8C787_9CYAN</name>
<feature type="region of interest" description="Disordered" evidence="2">
    <location>
        <begin position="441"/>
        <end position="464"/>
    </location>
</feature>
<dbReference type="Gene3D" id="1.25.40.10">
    <property type="entry name" value="Tetratricopeptide repeat domain"/>
    <property type="match status" value="2"/>
</dbReference>
<accession>A0A0P8C787</accession>
<sequence length="869" mass="95061">MIPALAIAVFAQLLPTAPTPAIVLAPHKTPPNMMRPSLLAMESSSSRFEDEISELLEAGDEQMLAGEFAAAAELFREARSRLESQALISSEYLGETLLGLGSAYVGLQAFDQALPILEDALHLFEDLSRENNPAFDPAAPLTSDYASVLIYLYGTLGVVHDELSNFVVALAYYRRAAIENEASSISLENKIQQLHNIAGIETLFGQYTEATATFQQAIELSGQIQNPGLQGSLAFGLARVKELQNEYTFAIDNYQASIDLLRLSNEPSREIRALNNLGIVYLKMNNLAAAKDTFDQGLALLHTRDDPAERALLLDSVGALFQASGEIERAWAHYLQGVALNRENSYKTAQIESLLNLGRLMEQQQEADLAIFFYKQAIAQIETIRQDLVALSEEVQRRYTLTIEDYYRKTADLLLQQNREAEALQILELIKLQEVSTYLHSDSLDNRPNERPDNGPDNGPDNELEAIQKTLNTPAEYALLELFNSLPVETSLANFLAAAEALLRRASSETRDNDLFNLQAVELLKQIVVPAQQTTTAVLYPLILEDRLEILLLTPAGTVKRFTTAVSQADLNQTVEEFQRSLKNKALDAKPSAQQLYRWLIEPLAAELANNDVQNIIYLPDGVLRYVPLAALHDGHQWLVEKYQSHNITAAKVGNLLKPRSADLSVIAGAFTDSSLTHQVQVGANTFHYSGLSAAAQEISNLAKAVPNTLSLLNDRFTAAQTINSVGDHRIVHLATHAQFVPGQPEESFILFGDGGTVNMREIQTWALPNVDLVVLSACETASSAQGDGKEILGLGFQIQKTGAGAAIASLWAVDDSATAALMSQFYKALSDGQTKAQALQTAQVALITSGILSDPYDWAAFILIGNGL</sequence>
<dbReference type="PROSITE" id="PS50005">
    <property type="entry name" value="TPR"/>
    <property type="match status" value="1"/>
</dbReference>